<dbReference type="PRINTS" id="PR00035">
    <property type="entry name" value="HTHGNTR"/>
</dbReference>
<dbReference type="SUPFAM" id="SSF48008">
    <property type="entry name" value="GntR ligand-binding domain-like"/>
    <property type="match status" value="1"/>
</dbReference>
<dbReference type="InterPro" id="IPR000524">
    <property type="entry name" value="Tscrpt_reg_HTH_GntR"/>
</dbReference>
<dbReference type="Pfam" id="PF07729">
    <property type="entry name" value="FCD"/>
    <property type="match status" value="1"/>
</dbReference>
<dbReference type="Gene3D" id="1.10.10.10">
    <property type="entry name" value="Winged helix-like DNA-binding domain superfamily/Winged helix DNA-binding domain"/>
    <property type="match status" value="1"/>
</dbReference>
<comment type="caution">
    <text evidence="6">The sequence shown here is derived from an EMBL/GenBank/DDBJ whole genome shotgun (WGS) entry which is preliminary data.</text>
</comment>
<dbReference type="STRING" id="36847.CLNEO_03230"/>
<dbReference type="OrthoDB" id="9799482at2"/>
<dbReference type="GO" id="GO:0003700">
    <property type="term" value="F:DNA-binding transcription factor activity"/>
    <property type="evidence" value="ECO:0007669"/>
    <property type="project" value="InterPro"/>
</dbReference>
<proteinExistence type="predicted"/>
<evidence type="ECO:0000313" key="6">
    <source>
        <dbReference type="EMBL" id="KXL54346.1"/>
    </source>
</evidence>
<evidence type="ECO:0000256" key="2">
    <source>
        <dbReference type="ARBA" id="ARBA00023125"/>
    </source>
</evidence>
<dbReference type="SUPFAM" id="SSF46785">
    <property type="entry name" value="Winged helix' DNA-binding domain"/>
    <property type="match status" value="1"/>
</dbReference>
<organism evidence="6 7">
    <name type="scientific">Anaerotignum neopropionicum</name>
    <dbReference type="NCBI Taxonomy" id="36847"/>
    <lineage>
        <taxon>Bacteria</taxon>
        <taxon>Bacillati</taxon>
        <taxon>Bacillota</taxon>
        <taxon>Clostridia</taxon>
        <taxon>Lachnospirales</taxon>
        <taxon>Anaerotignaceae</taxon>
        <taxon>Anaerotignum</taxon>
    </lineage>
</organism>
<dbReference type="InterPro" id="IPR011711">
    <property type="entry name" value="GntR_C"/>
</dbReference>
<reference evidence="6 7" key="1">
    <citation type="submission" date="2016-01" db="EMBL/GenBank/DDBJ databases">
        <title>Genome sequence of Clostridium neopropionicum X4, DSM-3847.</title>
        <authorList>
            <person name="Poehlein A."/>
            <person name="Beck M.H."/>
            <person name="Bengelsdorf F.R."/>
            <person name="Daniel R."/>
            <person name="Duerre P."/>
        </authorList>
    </citation>
    <scope>NUCLEOTIDE SEQUENCE [LARGE SCALE GENOMIC DNA]</scope>
    <source>
        <strain evidence="6 7">DSM-3847</strain>
    </source>
</reference>
<evidence type="ECO:0000256" key="1">
    <source>
        <dbReference type="ARBA" id="ARBA00023015"/>
    </source>
</evidence>
<dbReference type="InterPro" id="IPR008920">
    <property type="entry name" value="TF_FadR/GntR_C"/>
</dbReference>
<name>A0A136WIF2_9FIRM</name>
<dbReference type="SMART" id="SM00895">
    <property type="entry name" value="FCD"/>
    <property type="match status" value="1"/>
</dbReference>
<dbReference type="CDD" id="cd07377">
    <property type="entry name" value="WHTH_GntR"/>
    <property type="match status" value="1"/>
</dbReference>
<dbReference type="RefSeq" id="WP_066083821.1">
    <property type="nucleotide sequence ID" value="NZ_LRVM01000001.1"/>
</dbReference>
<dbReference type="PANTHER" id="PTHR43537:SF5">
    <property type="entry name" value="UXU OPERON TRANSCRIPTIONAL REGULATOR"/>
    <property type="match status" value="1"/>
</dbReference>
<evidence type="ECO:0000313" key="7">
    <source>
        <dbReference type="Proteomes" id="UP000070539"/>
    </source>
</evidence>
<dbReference type="PROSITE" id="PS50949">
    <property type="entry name" value="HTH_GNTR"/>
    <property type="match status" value="1"/>
</dbReference>
<dbReference type="Proteomes" id="UP000070539">
    <property type="component" value="Unassembled WGS sequence"/>
</dbReference>
<dbReference type="InterPro" id="IPR036388">
    <property type="entry name" value="WH-like_DNA-bd_sf"/>
</dbReference>
<accession>A0A136WIF2</accession>
<keyword evidence="7" id="KW-1185">Reference proteome</keyword>
<keyword evidence="3" id="KW-0804">Transcription</keyword>
<evidence type="ECO:0000313" key="5">
    <source>
        <dbReference type="EMBL" id="KXL54221.1"/>
    </source>
</evidence>
<dbReference type="SMART" id="SM00345">
    <property type="entry name" value="HTH_GNTR"/>
    <property type="match status" value="1"/>
</dbReference>
<dbReference type="EMBL" id="LRVM01000001">
    <property type="protein sequence ID" value="KXL54221.1"/>
    <property type="molecule type" value="Genomic_DNA"/>
</dbReference>
<dbReference type="Pfam" id="PF00392">
    <property type="entry name" value="GntR"/>
    <property type="match status" value="1"/>
</dbReference>
<feature type="domain" description="HTH gntR-type" evidence="4">
    <location>
        <begin position="7"/>
        <end position="75"/>
    </location>
</feature>
<dbReference type="InterPro" id="IPR036390">
    <property type="entry name" value="WH_DNA-bd_sf"/>
</dbReference>
<gene>
    <name evidence="6" type="primary">lutR_2</name>
    <name evidence="5" type="synonym">lutR_1</name>
    <name evidence="5" type="ORF">CLNEO_03230</name>
    <name evidence="6" type="ORF">CLNEO_04520</name>
</gene>
<dbReference type="GO" id="GO:0003677">
    <property type="term" value="F:DNA binding"/>
    <property type="evidence" value="ECO:0007669"/>
    <property type="project" value="UniProtKB-KW"/>
</dbReference>
<sequence length="239" mass="27140">MKAIKRQSLSEQVVESIFKYIKDNNLKAGDQIPTESEFAEFFQVSRTSIREAMKALSINGVVSSTPGKGTFLQPKAMNTVIGEDGTLQTQARATIAQIMEIRTPLEVLAIGLAAQRGTEKDFEELEEITHQYREAVLAKAGWVQWGTKFHTKIAEMSGNPLLISNLRFLGDTVEQYRENMATFYEDKSYYIESHKRICEALRCRDVEAAQAEMQRHMHMTEDVLSMIVDEKNATEFLPH</sequence>
<dbReference type="PANTHER" id="PTHR43537">
    <property type="entry name" value="TRANSCRIPTIONAL REGULATOR, GNTR FAMILY"/>
    <property type="match status" value="1"/>
</dbReference>
<dbReference type="AlphaFoldDB" id="A0A136WIF2"/>
<protein>
    <submittedName>
        <fullName evidence="6">HTH-type transcriptional regulator LutR</fullName>
    </submittedName>
</protein>
<evidence type="ECO:0000256" key="3">
    <source>
        <dbReference type="ARBA" id="ARBA00023163"/>
    </source>
</evidence>
<keyword evidence="2" id="KW-0238">DNA-binding</keyword>
<keyword evidence="1" id="KW-0805">Transcription regulation</keyword>
<dbReference type="EMBL" id="LRVM01000001">
    <property type="protein sequence ID" value="KXL54346.1"/>
    <property type="molecule type" value="Genomic_DNA"/>
</dbReference>
<dbReference type="Gene3D" id="1.20.120.530">
    <property type="entry name" value="GntR ligand-binding domain-like"/>
    <property type="match status" value="1"/>
</dbReference>
<evidence type="ECO:0000259" key="4">
    <source>
        <dbReference type="PROSITE" id="PS50949"/>
    </source>
</evidence>